<sequence length="155" mass="18055">MPNRVNAAIIEAIIVPTSETSLLRTPRLLSYLVREKRAESAYLTRIQYGNATRLNFHHLRDLNDWSSEKNHGARANGDLKRTRTKKKKKKKKKNKEKKREKKKKKKKVELLKRQQRAQPLNYVLLSRQLGQMPLQAHPALIGDDIERKTDDVSGH</sequence>
<organism evidence="4">
    <name type="scientific">Schistocephalus solidus</name>
    <name type="common">Tapeworm</name>
    <dbReference type="NCBI Taxonomy" id="70667"/>
    <lineage>
        <taxon>Eukaryota</taxon>
        <taxon>Metazoa</taxon>
        <taxon>Spiralia</taxon>
        <taxon>Lophotrochozoa</taxon>
        <taxon>Platyhelminthes</taxon>
        <taxon>Cestoda</taxon>
        <taxon>Eucestoda</taxon>
        <taxon>Diphyllobothriidea</taxon>
        <taxon>Diphyllobothriidae</taxon>
        <taxon>Schistocephalus</taxon>
    </lineage>
</organism>
<protein>
    <submittedName>
        <fullName evidence="2 4">Uncharacterized protein</fullName>
    </submittedName>
</protein>
<reference evidence="2 3" key="2">
    <citation type="submission" date="2018-11" db="EMBL/GenBank/DDBJ databases">
        <authorList>
            <consortium name="Pathogen Informatics"/>
        </authorList>
    </citation>
    <scope>NUCLEOTIDE SEQUENCE [LARGE SCALE GENOMIC DNA]</scope>
    <source>
        <strain evidence="2 3">NST_G2</strain>
    </source>
</reference>
<evidence type="ECO:0000256" key="1">
    <source>
        <dbReference type="SAM" id="MobiDB-lite"/>
    </source>
</evidence>
<evidence type="ECO:0000313" key="4">
    <source>
        <dbReference type="WBParaSite" id="SSLN_0001635401-mRNA-1"/>
    </source>
</evidence>
<accession>A0A183TH03</accession>
<proteinExistence type="predicted"/>
<dbReference type="EMBL" id="UYSU01040249">
    <property type="protein sequence ID" value="VDM02137.1"/>
    <property type="molecule type" value="Genomic_DNA"/>
</dbReference>
<reference evidence="4" key="1">
    <citation type="submission" date="2016-06" db="UniProtKB">
        <authorList>
            <consortium name="WormBaseParasite"/>
        </authorList>
    </citation>
    <scope>IDENTIFICATION</scope>
</reference>
<evidence type="ECO:0000313" key="3">
    <source>
        <dbReference type="Proteomes" id="UP000275846"/>
    </source>
</evidence>
<feature type="compositionally biased region" description="Basic and acidic residues" evidence="1">
    <location>
        <begin position="61"/>
        <end position="81"/>
    </location>
</feature>
<dbReference type="AlphaFoldDB" id="A0A183TH03"/>
<gene>
    <name evidence="2" type="ORF">SSLN_LOCUS15751</name>
</gene>
<feature type="compositionally biased region" description="Basic residues" evidence="1">
    <location>
        <begin position="82"/>
        <end position="107"/>
    </location>
</feature>
<dbReference type="Proteomes" id="UP000275846">
    <property type="component" value="Unassembled WGS sequence"/>
</dbReference>
<dbReference type="WBParaSite" id="SSLN_0001635401-mRNA-1">
    <property type="protein sequence ID" value="SSLN_0001635401-mRNA-1"/>
    <property type="gene ID" value="SSLN_0001635401"/>
</dbReference>
<evidence type="ECO:0000313" key="2">
    <source>
        <dbReference type="EMBL" id="VDM02137.1"/>
    </source>
</evidence>
<name>A0A183TH03_SCHSO</name>
<feature type="region of interest" description="Disordered" evidence="1">
    <location>
        <begin position="61"/>
        <end position="114"/>
    </location>
</feature>
<keyword evidence="3" id="KW-1185">Reference proteome</keyword>